<keyword evidence="1" id="KW-1133">Transmembrane helix</keyword>
<feature type="transmembrane region" description="Helical" evidence="1">
    <location>
        <begin position="204"/>
        <end position="221"/>
    </location>
</feature>
<dbReference type="Proteomes" id="UP000031014">
    <property type="component" value="Unassembled WGS sequence"/>
</dbReference>
<feature type="domain" description="CAAX prenyl protease 2/Lysostaphin resistance protein A-like" evidence="2">
    <location>
        <begin position="119"/>
        <end position="217"/>
    </location>
</feature>
<keyword evidence="1" id="KW-0812">Transmembrane</keyword>
<sequence length="222" mass="26181">MGEFLIDLKVNKNYIWVYFIAFYTLWCIRELWLNLYLDSIDSVPGAVTSAIIKIIIWVIPVILLVIIMEKRNPFSYLGLLYNVKNGLKWIGWASLVLLFYSILNITLLKNSIDFQLELREWLNVVLLVGITEEIVFRGFLLRKLMDSFRFWIANAITALLFVSIHFPIWFYKGQFEFPYIFSSILTVFVLGIIFGFIYKKSKSLWSVIIIHSLYNLLVSLFY</sequence>
<feature type="transmembrane region" description="Helical" evidence="1">
    <location>
        <begin position="177"/>
        <end position="197"/>
    </location>
</feature>
<evidence type="ECO:0000313" key="3">
    <source>
        <dbReference type="EMBL" id="GAM12182.1"/>
    </source>
</evidence>
<dbReference type="PANTHER" id="PTHR39430:SF1">
    <property type="entry name" value="PROTEASE"/>
    <property type="match status" value="1"/>
</dbReference>
<dbReference type="GO" id="GO:0006508">
    <property type="term" value="P:proteolysis"/>
    <property type="evidence" value="ECO:0007669"/>
    <property type="project" value="UniProtKB-KW"/>
</dbReference>
<organism evidence="3 4">
    <name type="scientific">Mesobacillus selenatarsenatis (strain DSM 18680 / JCM 14380 / FERM P-15431 / SF-1)</name>
    <dbReference type="NCBI Taxonomy" id="1321606"/>
    <lineage>
        <taxon>Bacteria</taxon>
        <taxon>Bacillati</taxon>
        <taxon>Bacillota</taxon>
        <taxon>Bacilli</taxon>
        <taxon>Bacillales</taxon>
        <taxon>Bacillaceae</taxon>
        <taxon>Mesobacillus</taxon>
    </lineage>
</organism>
<keyword evidence="3" id="KW-0645">Protease</keyword>
<keyword evidence="1" id="KW-0472">Membrane</keyword>
<feature type="transmembrane region" description="Helical" evidence="1">
    <location>
        <begin position="121"/>
        <end position="140"/>
    </location>
</feature>
<evidence type="ECO:0000256" key="1">
    <source>
        <dbReference type="SAM" id="Phobius"/>
    </source>
</evidence>
<reference evidence="3 4" key="1">
    <citation type="submission" date="2013-06" db="EMBL/GenBank/DDBJ databases">
        <title>Whole genome shotgun sequence of Bacillus selenatarsenatis SF-1.</title>
        <authorList>
            <person name="Kuroda M."/>
            <person name="Sei K."/>
            <person name="Yamashita M."/>
            <person name="Ike M."/>
        </authorList>
    </citation>
    <scope>NUCLEOTIDE SEQUENCE [LARGE SCALE GENOMIC DNA]</scope>
    <source>
        <strain evidence="3 4">SF-1</strain>
    </source>
</reference>
<feature type="transmembrane region" description="Helical" evidence="1">
    <location>
        <begin position="15"/>
        <end position="33"/>
    </location>
</feature>
<protein>
    <submittedName>
        <fullName evidence="3">CAAX amino terminal protease family</fullName>
    </submittedName>
</protein>
<gene>
    <name evidence="3" type="ORF">SAMD00020551_0312</name>
</gene>
<dbReference type="EMBL" id="BASE01000008">
    <property type="protein sequence ID" value="GAM12182.1"/>
    <property type="molecule type" value="Genomic_DNA"/>
</dbReference>
<name>A0A0A8WZJ1_MESS1</name>
<dbReference type="PANTHER" id="PTHR39430">
    <property type="entry name" value="MEMBRANE-ASSOCIATED PROTEASE-RELATED"/>
    <property type="match status" value="1"/>
</dbReference>
<dbReference type="GO" id="GO:0080120">
    <property type="term" value="P:CAAX-box protein maturation"/>
    <property type="evidence" value="ECO:0007669"/>
    <property type="project" value="UniProtKB-ARBA"/>
</dbReference>
<dbReference type="Pfam" id="PF02517">
    <property type="entry name" value="Rce1-like"/>
    <property type="match status" value="1"/>
</dbReference>
<dbReference type="AlphaFoldDB" id="A0A0A8WZJ1"/>
<feature type="transmembrane region" description="Helical" evidence="1">
    <location>
        <begin position="45"/>
        <end position="68"/>
    </location>
</feature>
<dbReference type="STRING" id="1321606.SAMD00020551_0312"/>
<dbReference type="InterPro" id="IPR003675">
    <property type="entry name" value="Rce1/LyrA-like_dom"/>
</dbReference>
<evidence type="ECO:0000259" key="2">
    <source>
        <dbReference type="Pfam" id="PF02517"/>
    </source>
</evidence>
<dbReference type="GO" id="GO:0004175">
    <property type="term" value="F:endopeptidase activity"/>
    <property type="evidence" value="ECO:0007669"/>
    <property type="project" value="UniProtKB-ARBA"/>
</dbReference>
<feature type="transmembrane region" description="Helical" evidence="1">
    <location>
        <begin position="152"/>
        <end position="171"/>
    </location>
</feature>
<feature type="transmembrane region" description="Helical" evidence="1">
    <location>
        <begin position="89"/>
        <end position="109"/>
    </location>
</feature>
<dbReference type="OrthoDB" id="1437285at2"/>
<proteinExistence type="predicted"/>
<accession>A0A0A8WZJ1</accession>
<evidence type="ECO:0000313" key="4">
    <source>
        <dbReference type="Proteomes" id="UP000031014"/>
    </source>
</evidence>
<keyword evidence="3" id="KW-0378">Hydrolase</keyword>
<comment type="caution">
    <text evidence="3">The sequence shown here is derived from an EMBL/GenBank/DDBJ whole genome shotgun (WGS) entry which is preliminary data.</text>
</comment>
<keyword evidence="4" id="KW-1185">Reference proteome</keyword>